<feature type="signal peptide" evidence="1">
    <location>
        <begin position="1"/>
        <end position="23"/>
    </location>
</feature>
<reference evidence="2 3" key="1">
    <citation type="submission" date="2015-11" db="EMBL/GenBank/DDBJ databases">
        <title>Draft Genome Sequence of the Strain BR 10423 (Rhizobium sp.) isolated from nodules of Mimosa pudica.</title>
        <authorList>
            <person name="Barauna A.C."/>
            <person name="Zilli J.E."/>
            <person name="Simoes-Araujo J.L."/>
            <person name="Reis V.M."/>
            <person name="James E.K."/>
            <person name="Reis F.B.Jr."/>
            <person name="Rouws L.F."/>
            <person name="Passos S.R."/>
            <person name="Gois S.R."/>
        </authorList>
    </citation>
    <scope>NUCLEOTIDE SEQUENCE [LARGE SCALE GENOMIC DNA]</scope>
    <source>
        <strain evidence="2 3">BR10423</strain>
    </source>
</reference>
<evidence type="ECO:0000313" key="3">
    <source>
        <dbReference type="Proteomes" id="UP000068164"/>
    </source>
</evidence>
<proteinExistence type="predicted"/>
<keyword evidence="1" id="KW-0732">Signal</keyword>
<comment type="caution">
    <text evidence="2">The sequence shown here is derived from an EMBL/GenBank/DDBJ whole genome shotgun (WGS) entry which is preliminary data.</text>
</comment>
<gene>
    <name evidence="2" type="ORF">AS026_18170</name>
</gene>
<name>A0A109J8H8_9HYPH</name>
<organism evidence="2 3">
    <name type="scientific">Rhizobium altiplani</name>
    <dbReference type="NCBI Taxonomy" id="1864509"/>
    <lineage>
        <taxon>Bacteria</taxon>
        <taxon>Pseudomonadati</taxon>
        <taxon>Pseudomonadota</taxon>
        <taxon>Alphaproteobacteria</taxon>
        <taxon>Hyphomicrobiales</taxon>
        <taxon>Rhizobiaceae</taxon>
        <taxon>Rhizobium/Agrobacterium group</taxon>
        <taxon>Rhizobium</taxon>
    </lineage>
</organism>
<evidence type="ECO:0008006" key="4">
    <source>
        <dbReference type="Google" id="ProtNLM"/>
    </source>
</evidence>
<evidence type="ECO:0000256" key="1">
    <source>
        <dbReference type="SAM" id="SignalP"/>
    </source>
</evidence>
<evidence type="ECO:0000313" key="2">
    <source>
        <dbReference type="EMBL" id="KWV44290.1"/>
    </source>
</evidence>
<sequence>MLKTMSALVSLVAAVLIALPMSADDFGRGSFSRHGGKGFFRHHAPTIVGRPFFGWNDGRIRFSDGSKRFGHRLGRTPLIKRASFPYRGNSGYRSYSGRNVIVLVQSPTGTGVSGTYSGSSYVYDADGGTYVTASGYSVGAQQRTITLAPMAKVINVTTKSSSCSYEAGVCVIRP</sequence>
<keyword evidence="3" id="KW-1185">Reference proteome</keyword>
<protein>
    <recommendedName>
        <fullName evidence="4">Secreted protein</fullName>
    </recommendedName>
</protein>
<accession>A0A109J8H8</accession>
<feature type="chain" id="PRO_5007136511" description="Secreted protein" evidence="1">
    <location>
        <begin position="24"/>
        <end position="174"/>
    </location>
</feature>
<dbReference type="OrthoDB" id="8304928at2"/>
<dbReference type="EMBL" id="LNCD01000123">
    <property type="protein sequence ID" value="KWV44290.1"/>
    <property type="molecule type" value="Genomic_DNA"/>
</dbReference>
<dbReference type="RefSeq" id="WP_062374172.1">
    <property type="nucleotide sequence ID" value="NZ_LNCD01000123.1"/>
</dbReference>
<dbReference type="Proteomes" id="UP000068164">
    <property type="component" value="Unassembled WGS sequence"/>
</dbReference>
<dbReference type="AlphaFoldDB" id="A0A109J8H8"/>